<evidence type="ECO:0000313" key="8">
    <source>
        <dbReference type="EMBL" id="MTB96434.1"/>
    </source>
</evidence>
<feature type="region of interest" description="Disordered" evidence="6">
    <location>
        <begin position="1"/>
        <end position="48"/>
    </location>
</feature>
<evidence type="ECO:0000256" key="6">
    <source>
        <dbReference type="SAM" id="MobiDB-lite"/>
    </source>
</evidence>
<keyword evidence="3 7" id="KW-1133">Transmembrane helix</keyword>
<feature type="region of interest" description="Disordered" evidence="6">
    <location>
        <begin position="70"/>
        <end position="109"/>
    </location>
</feature>
<evidence type="ECO:0000256" key="2">
    <source>
        <dbReference type="ARBA" id="ARBA00022692"/>
    </source>
</evidence>
<dbReference type="InterPro" id="IPR001733">
    <property type="entry name" value="Peptidase_S26B"/>
</dbReference>
<dbReference type="InterPro" id="IPR019533">
    <property type="entry name" value="Peptidase_S26"/>
</dbReference>
<dbReference type="GO" id="GO:0016020">
    <property type="term" value="C:membrane"/>
    <property type="evidence" value="ECO:0007669"/>
    <property type="project" value="UniProtKB-SubCell"/>
</dbReference>
<feature type="compositionally biased region" description="Basic and acidic residues" evidence="6">
    <location>
        <begin position="91"/>
        <end position="108"/>
    </location>
</feature>
<dbReference type="CDD" id="cd06530">
    <property type="entry name" value="S26_SPase_I"/>
    <property type="match status" value="1"/>
</dbReference>
<proteinExistence type="predicted"/>
<keyword evidence="2 7" id="KW-0812">Transmembrane</keyword>
<dbReference type="PANTHER" id="PTHR10806">
    <property type="entry name" value="SIGNAL PEPTIDASE COMPLEX CATALYTIC SUBUNIT SEC11"/>
    <property type="match status" value="1"/>
</dbReference>
<dbReference type="Proteomes" id="UP000433406">
    <property type="component" value="Unassembled WGS sequence"/>
</dbReference>
<keyword evidence="4 7" id="KW-0472">Membrane</keyword>
<comment type="caution">
    <text evidence="8">The sequence shown here is derived from an EMBL/GenBank/DDBJ whole genome shotgun (WGS) entry which is preliminary data.</text>
</comment>
<feature type="compositionally biased region" description="Acidic residues" evidence="6">
    <location>
        <begin position="280"/>
        <end position="291"/>
    </location>
</feature>
<feature type="region of interest" description="Disordered" evidence="6">
    <location>
        <begin position="280"/>
        <end position="299"/>
    </location>
</feature>
<name>A0A6I3JE27_9ACTN</name>
<evidence type="ECO:0000313" key="9">
    <source>
        <dbReference type="Proteomes" id="UP000433406"/>
    </source>
</evidence>
<reference evidence="8 9" key="1">
    <citation type="submission" date="2019-10" db="EMBL/GenBank/DDBJ databases">
        <title>Nocardioides novel species isolated from the excrement of Marmot.</title>
        <authorList>
            <person name="Zhang G."/>
        </authorList>
    </citation>
    <scope>NUCLEOTIDE SEQUENCE [LARGE SCALE GENOMIC DNA]</scope>
    <source>
        <strain evidence="9">zg-579</strain>
    </source>
</reference>
<dbReference type="InterPro" id="IPR036286">
    <property type="entry name" value="LexA/Signal_pep-like_sf"/>
</dbReference>
<evidence type="ECO:0000256" key="1">
    <source>
        <dbReference type="ARBA" id="ARBA00004370"/>
    </source>
</evidence>
<organism evidence="8 9">
    <name type="scientific">Nocardioides marmotae</name>
    <dbReference type="NCBI Taxonomy" id="2663857"/>
    <lineage>
        <taxon>Bacteria</taxon>
        <taxon>Bacillati</taxon>
        <taxon>Actinomycetota</taxon>
        <taxon>Actinomycetes</taxon>
        <taxon>Propionibacteriales</taxon>
        <taxon>Nocardioidaceae</taxon>
        <taxon>Nocardioides</taxon>
    </lineage>
</organism>
<dbReference type="PANTHER" id="PTHR10806:SF6">
    <property type="entry name" value="SIGNAL PEPTIDASE COMPLEX CATALYTIC SUBUNIT SEC11"/>
    <property type="match status" value="1"/>
</dbReference>
<feature type="transmembrane region" description="Helical" evidence="7">
    <location>
        <begin position="118"/>
        <end position="140"/>
    </location>
</feature>
<evidence type="ECO:0000256" key="3">
    <source>
        <dbReference type="ARBA" id="ARBA00022989"/>
    </source>
</evidence>
<protein>
    <recommendedName>
        <fullName evidence="5">Signal peptidase I</fullName>
        <ecNumber evidence="5">3.4.21.89</ecNumber>
    </recommendedName>
</protein>
<dbReference type="AlphaFoldDB" id="A0A6I3JE27"/>
<dbReference type="GO" id="GO:0009003">
    <property type="term" value="F:signal peptidase activity"/>
    <property type="evidence" value="ECO:0007669"/>
    <property type="project" value="UniProtKB-EC"/>
</dbReference>
<evidence type="ECO:0000256" key="4">
    <source>
        <dbReference type="ARBA" id="ARBA00023136"/>
    </source>
</evidence>
<dbReference type="NCBIfam" id="TIGR02228">
    <property type="entry name" value="sigpep_I_arch"/>
    <property type="match status" value="1"/>
</dbReference>
<comment type="subcellular location">
    <subcellularLocation>
        <location evidence="1">Membrane</location>
    </subcellularLocation>
</comment>
<sequence>MIWARQSPPHQGRPVRGGLQSPGRRPLSQLLCGRRRSRRPYRALPTSAVRRASRGVPVVSTAAPHAATVVGRHRAAAPQRPLAGRPARPLAGRDGRAAAQPPRDEHPRAPRVRRVLRGLVGLVTSLVLLVCALAFAFLGVGPHLLGYRTSTMLTGSMEPGIMPGDVVVTTPEPASEVAVGDVISYHIPVEDHRVETHRVVEVITNDDGTIAVRTQGDNNENADPWVATLEGDTVWEMQAVVPKLGTVIRALRSPVVQDGVLWVALGGALLLGMSLIWSGDDEDETDEDETDGVAAGERT</sequence>
<keyword evidence="8" id="KW-0378">Hydrolase</keyword>
<accession>A0A6I3JE27</accession>
<evidence type="ECO:0000256" key="5">
    <source>
        <dbReference type="NCBIfam" id="TIGR02228"/>
    </source>
</evidence>
<dbReference type="GO" id="GO:0004252">
    <property type="term" value="F:serine-type endopeptidase activity"/>
    <property type="evidence" value="ECO:0007669"/>
    <property type="project" value="UniProtKB-UniRule"/>
</dbReference>
<evidence type="ECO:0000256" key="7">
    <source>
        <dbReference type="SAM" id="Phobius"/>
    </source>
</evidence>
<dbReference type="EMBL" id="WLCI01000016">
    <property type="protein sequence ID" value="MTB96434.1"/>
    <property type="molecule type" value="Genomic_DNA"/>
</dbReference>
<dbReference type="GO" id="GO:0006465">
    <property type="term" value="P:signal peptide processing"/>
    <property type="evidence" value="ECO:0007669"/>
    <property type="project" value="UniProtKB-UniRule"/>
</dbReference>
<dbReference type="SUPFAM" id="SSF51306">
    <property type="entry name" value="LexA/Signal peptidase"/>
    <property type="match status" value="1"/>
</dbReference>
<gene>
    <name evidence="8" type="ORF">GGQ22_15275</name>
</gene>
<keyword evidence="9" id="KW-1185">Reference proteome</keyword>
<dbReference type="EC" id="3.4.21.89" evidence="5"/>